<evidence type="ECO:0000256" key="2">
    <source>
        <dbReference type="ARBA" id="ARBA00008240"/>
    </source>
</evidence>
<evidence type="ECO:0000256" key="8">
    <source>
        <dbReference type="ARBA" id="ARBA00023136"/>
    </source>
</evidence>
<feature type="transmembrane region" description="Helical" evidence="11">
    <location>
        <begin position="155"/>
        <end position="179"/>
    </location>
</feature>
<dbReference type="Pfam" id="PF00083">
    <property type="entry name" value="Sugar_tr"/>
    <property type="match status" value="1"/>
</dbReference>
<dbReference type="InterPro" id="IPR036259">
    <property type="entry name" value="MFS_trans_sf"/>
</dbReference>
<feature type="transmembrane region" description="Helical" evidence="11">
    <location>
        <begin position="115"/>
        <end position="134"/>
    </location>
</feature>
<dbReference type="PROSITE" id="PS50850">
    <property type="entry name" value="MFS"/>
    <property type="match status" value="1"/>
</dbReference>
<dbReference type="EMBL" id="CGIH01000034">
    <property type="protein sequence ID" value="CFX89254.1"/>
    <property type="molecule type" value="Genomic_DNA"/>
</dbReference>
<dbReference type="GO" id="GO:0015293">
    <property type="term" value="F:symporter activity"/>
    <property type="evidence" value="ECO:0007669"/>
    <property type="project" value="UniProtKB-KW"/>
</dbReference>
<comment type="similarity">
    <text evidence="2">Belongs to the major facilitator superfamily. Metabolite:H+ Symporter (MHS) family (TC 2.A.1.6) family.</text>
</comment>
<feature type="transmembrane region" description="Helical" evidence="11">
    <location>
        <begin position="314"/>
        <end position="333"/>
    </location>
</feature>
<dbReference type="STRING" id="690567.2134"/>
<feature type="transmembrane region" description="Helical" evidence="11">
    <location>
        <begin position="405"/>
        <end position="423"/>
    </location>
</feature>
<keyword evidence="4" id="KW-1003">Cell membrane</keyword>
<evidence type="ECO:0000256" key="3">
    <source>
        <dbReference type="ARBA" id="ARBA00022448"/>
    </source>
</evidence>
<feature type="transmembrane region" description="Helical" evidence="11">
    <location>
        <begin position="375"/>
        <end position="399"/>
    </location>
</feature>
<comment type="subcellular location">
    <subcellularLocation>
        <location evidence="1">Cell membrane</location>
        <topology evidence="1">Multi-pass membrane protein</topology>
    </subcellularLocation>
</comment>
<dbReference type="Proteomes" id="UP000045545">
    <property type="component" value="Unassembled WGS sequence"/>
</dbReference>
<keyword evidence="6" id="KW-0769">Symport</keyword>
<feature type="transmembrane region" description="Helical" evidence="11">
    <location>
        <begin position="31"/>
        <end position="50"/>
    </location>
</feature>
<feature type="transmembrane region" description="Helical" evidence="11">
    <location>
        <begin position="248"/>
        <end position="270"/>
    </location>
</feature>
<feature type="transmembrane region" description="Helical" evidence="11">
    <location>
        <begin position="282"/>
        <end position="302"/>
    </location>
</feature>
<dbReference type="GO" id="GO:0005886">
    <property type="term" value="C:plasma membrane"/>
    <property type="evidence" value="ECO:0007669"/>
    <property type="project" value="UniProtKB-SubCell"/>
</dbReference>
<evidence type="ECO:0000256" key="5">
    <source>
        <dbReference type="ARBA" id="ARBA00022692"/>
    </source>
</evidence>
<evidence type="ECO:0000256" key="9">
    <source>
        <dbReference type="ARBA" id="ARBA00037295"/>
    </source>
</evidence>
<dbReference type="RefSeq" id="WP_046498680.1">
    <property type="nucleotide sequence ID" value="NZ_CGIH01000034.1"/>
</dbReference>
<keyword evidence="14" id="KW-1185">Reference proteome</keyword>
<dbReference type="AlphaFoldDB" id="A0A0E4GC46"/>
<protein>
    <recommendedName>
        <fullName evidence="10">Putative proline/betaine transporter</fullName>
    </recommendedName>
</protein>
<keyword evidence="8 11" id="KW-0472">Membrane</keyword>
<dbReference type="PANTHER" id="PTHR43528:SF1">
    <property type="entry name" value="ALPHA-KETOGLUTARATE PERMEASE"/>
    <property type="match status" value="1"/>
</dbReference>
<keyword evidence="5 11" id="KW-0812">Transmembrane</keyword>
<evidence type="ECO:0000313" key="13">
    <source>
        <dbReference type="EMBL" id="CFX89254.1"/>
    </source>
</evidence>
<feature type="transmembrane region" description="Helical" evidence="11">
    <location>
        <begin position="339"/>
        <end position="363"/>
    </location>
</feature>
<name>A0A0E4GC46_9FIRM</name>
<organism evidence="13 14">
    <name type="scientific">Syntrophomonas zehnderi OL-4</name>
    <dbReference type="NCBI Taxonomy" id="690567"/>
    <lineage>
        <taxon>Bacteria</taxon>
        <taxon>Bacillati</taxon>
        <taxon>Bacillota</taxon>
        <taxon>Clostridia</taxon>
        <taxon>Eubacteriales</taxon>
        <taxon>Syntrophomonadaceae</taxon>
        <taxon>Syntrophomonas</taxon>
    </lineage>
</organism>
<feature type="transmembrane region" description="Helical" evidence="11">
    <location>
        <begin position="56"/>
        <end position="79"/>
    </location>
</feature>
<dbReference type="InterPro" id="IPR005828">
    <property type="entry name" value="MFS_sugar_transport-like"/>
</dbReference>
<sequence>MGNNDNHSHHEYVVQLRKAVFGAAIGNMIEWFDYASYGYLATIIAVVFFAPGDKTAALLGAFAVFAVPFIIRPLGGIFWGHYGDKIGRRRTLIYTISIMSVATFCIGLLPSYAKVGVLAPVLLFLIRLLQGFAASGEYAGSASFIAEYAPNNKRGLLVSMVPASTAAGLMFAALITAILDYYLSPGALNSWGWRIPFLLALPLGIIGLTIRLRLEDTPVFKEMEEKTKQTNEDEKRGLAELGKYWKELIIAFGVVLLNAVGFYTILSYMPTYLMEQMHFSRLHGTLITLVTLFTYVFMLPLVGTLADHVGRKKVLMVTCVIFILATYPIFHLLAMGKFLAVLALFLLGACLAGNDGVLATFLTEMFPTSVRFTSFGLVFNTGNAIFGGTAPLMATYLIAKTGNEYAPAFYLIAAACVCLLALTQTHETANKELER</sequence>
<evidence type="ECO:0000256" key="6">
    <source>
        <dbReference type="ARBA" id="ARBA00022847"/>
    </source>
</evidence>
<dbReference type="PANTHER" id="PTHR43528">
    <property type="entry name" value="ALPHA-KETOGLUTARATE PERMEASE"/>
    <property type="match status" value="1"/>
</dbReference>
<dbReference type="InterPro" id="IPR020846">
    <property type="entry name" value="MFS_dom"/>
</dbReference>
<evidence type="ECO:0000313" key="14">
    <source>
        <dbReference type="Proteomes" id="UP000045545"/>
    </source>
</evidence>
<keyword evidence="7 11" id="KW-1133">Transmembrane helix</keyword>
<proteinExistence type="inferred from homology"/>
<evidence type="ECO:0000256" key="10">
    <source>
        <dbReference type="ARBA" id="ARBA00039918"/>
    </source>
</evidence>
<dbReference type="PROSITE" id="PS00216">
    <property type="entry name" value="SUGAR_TRANSPORT_1"/>
    <property type="match status" value="1"/>
</dbReference>
<feature type="transmembrane region" description="Helical" evidence="11">
    <location>
        <begin position="91"/>
        <end position="109"/>
    </location>
</feature>
<feature type="domain" description="Major facilitator superfamily (MFS) profile" evidence="12">
    <location>
        <begin position="19"/>
        <end position="431"/>
    </location>
</feature>
<dbReference type="InterPro" id="IPR005829">
    <property type="entry name" value="Sugar_transporter_CS"/>
</dbReference>
<evidence type="ECO:0000259" key="12">
    <source>
        <dbReference type="PROSITE" id="PS50850"/>
    </source>
</evidence>
<gene>
    <name evidence="13" type="ORF">2134</name>
</gene>
<reference evidence="13 14" key="1">
    <citation type="submission" date="2015-03" db="EMBL/GenBank/DDBJ databases">
        <authorList>
            <person name="Murphy D."/>
        </authorList>
    </citation>
    <scope>NUCLEOTIDE SEQUENCE [LARGE SCALE GENOMIC DNA]</scope>
    <source>
        <strain evidence="13 14">OL-4</strain>
    </source>
</reference>
<feature type="transmembrane region" description="Helical" evidence="11">
    <location>
        <begin position="191"/>
        <end position="214"/>
    </location>
</feature>
<dbReference type="FunFam" id="1.20.1250.20:FF:000001">
    <property type="entry name" value="Dicarboxylate MFS transporter"/>
    <property type="match status" value="1"/>
</dbReference>
<evidence type="ECO:0000256" key="1">
    <source>
        <dbReference type="ARBA" id="ARBA00004651"/>
    </source>
</evidence>
<dbReference type="OrthoDB" id="9783227at2"/>
<dbReference type="InterPro" id="IPR051084">
    <property type="entry name" value="H+-coupled_symporters"/>
</dbReference>
<evidence type="ECO:0000256" key="7">
    <source>
        <dbReference type="ARBA" id="ARBA00022989"/>
    </source>
</evidence>
<evidence type="ECO:0000256" key="4">
    <source>
        <dbReference type="ARBA" id="ARBA00022475"/>
    </source>
</evidence>
<dbReference type="SUPFAM" id="SSF103473">
    <property type="entry name" value="MFS general substrate transporter"/>
    <property type="match status" value="1"/>
</dbReference>
<evidence type="ECO:0000256" key="11">
    <source>
        <dbReference type="SAM" id="Phobius"/>
    </source>
</evidence>
<keyword evidence="3" id="KW-0813">Transport</keyword>
<comment type="function">
    <text evidence="9">May be a proton symporter involved in the uptake of osmolytes such as proline and glycine betaine.</text>
</comment>
<dbReference type="Gene3D" id="1.20.1250.20">
    <property type="entry name" value="MFS general substrate transporter like domains"/>
    <property type="match status" value="2"/>
</dbReference>
<accession>A0A0E4GC46</accession>